<dbReference type="AlphaFoldDB" id="A0A060I3B7"/>
<accession>A0A060I3B7</accession>
<protein>
    <submittedName>
        <fullName evidence="1">Uncharacterized protein</fullName>
    </submittedName>
</protein>
<organism evidence="1 2">
    <name type="scientific">Rhizobium etli bv. mimosae str. IE4771</name>
    <dbReference type="NCBI Taxonomy" id="1432050"/>
    <lineage>
        <taxon>Bacteria</taxon>
        <taxon>Pseudomonadati</taxon>
        <taxon>Pseudomonadota</taxon>
        <taxon>Alphaproteobacteria</taxon>
        <taxon>Hyphomicrobiales</taxon>
        <taxon>Rhizobiaceae</taxon>
        <taxon>Rhizobium/Agrobacterium group</taxon>
        <taxon>Rhizobium</taxon>
    </lineage>
</organism>
<dbReference type="EMBL" id="CP006986">
    <property type="protein sequence ID" value="AIC25976.1"/>
    <property type="molecule type" value="Genomic_DNA"/>
</dbReference>
<evidence type="ECO:0000313" key="2">
    <source>
        <dbReference type="Proteomes" id="UP000027180"/>
    </source>
</evidence>
<reference evidence="1 2" key="1">
    <citation type="submission" date="2013-12" db="EMBL/GenBank/DDBJ databases">
        <title>Complete genome sequence of Rhizobium etli bv. mimosae IE4771.</title>
        <authorList>
            <person name="Bustos P."/>
            <person name="Santamaria R.I."/>
            <person name="Lozano L."/>
            <person name="Ormeno-Orrillo E."/>
            <person name="Rogel M.A."/>
            <person name="Romero D."/>
            <person name="Cevallos M.A."/>
            <person name="Martinez-Romero E."/>
            <person name="Gonzalez V."/>
        </authorList>
    </citation>
    <scope>NUCLEOTIDE SEQUENCE [LARGE SCALE GENOMIC DNA]</scope>
    <source>
        <strain evidence="1 2">IE4771</strain>
    </source>
</reference>
<dbReference type="KEGG" id="rei:IE4771_CH00821"/>
<name>A0A060I3B7_RHIET</name>
<sequence>MGPGFNERSASDVRKQMGKLVIAKPAVDTGRKRNAVLVDLGNSGMDHISDCESGMRCRGYRDEIAR</sequence>
<gene>
    <name evidence="1" type="ORF">IE4771_CH00821</name>
</gene>
<dbReference type="Proteomes" id="UP000027180">
    <property type="component" value="Chromosome"/>
</dbReference>
<dbReference type="HOGENOM" id="CLU_2828210_0_0_5"/>
<evidence type="ECO:0000313" key="1">
    <source>
        <dbReference type="EMBL" id="AIC25976.1"/>
    </source>
</evidence>
<proteinExistence type="predicted"/>